<feature type="transmembrane region" description="Helical" evidence="1">
    <location>
        <begin position="36"/>
        <end position="54"/>
    </location>
</feature>
<reference evidence="2" key="1">
    <citation type="submission" date="2020-10" db="EMBL/GenBank/DDBJ databases">
        <title>Paenihalocynthiibacter styelae gen. nov., sp. nov., isolated from stalked sea squirt Styela clava.</title>
        <authorList>
            <person name="Kim Y.-O."/>
            <person name="Yoon J.-H."/>
        </authorList>
    </citation>
    <scope>NUCLEOTIDE SEQUENCE</scope>
    <source>
        <strain evidence="2">MYP1-1</strain>
    </source>
</reference>
<protein>
    <submittedName>
        <fullName evidence="2">Uncharacterized protein</fullName>
    </submittedName>
</protein>
<name>A0A8J7IEA2_9RHOB</name>
<dbReference type="Proteomes" id="UP000640583">
    <property type="component" value="Unassembled WGS sequence"/>
</dbReference>
<evidence type="ECO:0000313" key="3">
    <source>
        <dbReference type="Proteomes" id="UP000640583"/>
    </source>
</evidence>
<feature type="transmembrane region" description="Helical" evidence="1">
    <location>
        <begin position="7"/>
        <end position="24"/>
    </location>
</feature>
<dbReference type="EMBL" id="JADCKQ010000019">
    <property type="protein sequence ID" value="MBI1495358.1"/>
    <property type="molecule type" value="Genomic_DNA"/>
</dbReference>
<proteinExistence type="predicted"/>
<dbReference type="RefSeq" id="WP_228850062.1">
    <property type="nucleotide sequence ID" value="NZ_JADCKQ010000019.1"/>
</dbReference>
<evidence type="ECO:0000256" key="1">
    <source>
        <dbReference type="SAM" id="Phobius"/>
    </source>
</evidence>
<keyword evidence="3" id="KW-1185">Reference proteome</keyword>
<keyword evidence="1" id="KW-0472">Membrane</keyword>
<keyword evidence="1" id="KW-1133">Transmembrane helix</keyword>
<keyword evidence="1" id="KW-0812">Transmembrane</keyword>
<accession>A0A8J7IEA2</accession>
<comment type="caution">
    <text evidence="2">The sequence shown here is derived from an EMBL/GenBank/DDBJ whole genome shotgun (WGS) entry which is preliminary data.</text>
</comment>
<organism evidence="2 3">
    <name type="scientific">Halocynthiibacter styelae</name>
    <dbReference type="NCBI Taxonomy" id="2761955"/>
    <lineage>
        <taxon>Bacteria</taxon>
        <taxon>Pseudomonadati</taxon>
        <taxon>Pseudomonadota</taxon>
        <taxon>Alphaproteobacteria</taxon>
        <taxon>Rhodobacterales</taxon>
        <taxon>Paracoccaceae</taxon>
        <taxon>Halocynthiibacter</taxon>
    </lineage>
</organism>
<evidence type="ECO:0000313" key="2">
    <source>
        <dbReference type="EMBL" id="MBI1495358.1"/>
    </source>
</evidence>
<gene>
    <name evidence="2" type="ORF">H1D41_17075</name>
</gene>
<sequence length="60" mass="6675">MKTYKREFAIIIALFWAGFCVWGVYDAQALRVAEFITWPCLALAASAFGLDAIAKQFGGR</sequence>
<dbReference type="AlphaFoldDB" id="A0A8J7IEA2"/>